<name>A0ABN9QNN1_9DINO</name>
<proteinExistence type="predicted"/>
<keyword evidence="3" id="KW-1185">Reference proteome</keyword>
<reference evidence="2" key="1">
    <citation type="submission" date="2023-10" db="EMBL/GenBank/DDBJ databases">
        <authorList>
            <person name="Chen Y."/>
            <person name="Shah S."/>
            <person name="Dougan E. K."/>
            <person name="Thang M."/>
            <person name="Chan C."/>
        </authorList>
    </citation>
    <scope>NUCLEOTIDE SEQUENCE [LARGE SCALE GENOMIC DNA]</scope>
</reference>
<evidence type="ECO:0000313" key="2">
    <source>
        <dbReference type="EMBL" id="CAK0807743.1"/>
    </source>
</evidence>
<evidence type="ECO:0000256" key="1">
    <source>
        <dbReference type="SAM" id="MobiDB-lite"/>
    </source>
</evidence>
<feature type="region of interest" description="Disordered" evidence="1">
    <location>
        <begin position="38"/>
        <end position="102"/>
    </location>
</feature>
<protein>
    <submittedName>
        <fullName evidence="2">Uncharacterized protein</fullName>
    </submittedName>
</protein>
<gene>
    <name evidence="2" type="ORF">PCOR1329_LOCUS13526</name>
</gene>
<dbReference type="Proteomes" id="UP001189429">
    <property type="component" value="Unassembled WGS sequence"/>
</dbReference>
<comment type="caution">
    <text evidence="2">The sequence shown here is derived from an EMBL/GenBank/DDBJ whole genome shotgun (WGS) entry which is preliminary data.</text>
</comment>
<sequence length="102" mass="11543">MRQAAVEHSLPDRRDDGEVEELGETGWLAARAREAREAAGIVCRVEPARQRDDDEDSPSVGSRPPQSGREPQPSSDEDPPGTTSRHGRQRRPRPRGRRPRRW</sequence>
<accession>A0ABN9QNN1</accession>
<organism evidence="2 3">
    <name type="scientific">Prorocentrum cordatum</name>
    <dbReference type="NCBI Taxonomy" id="2364126"/>
    <lineage>
        <taxon>Eukaryota</taxon>
        <taxon>Sar</taxon>
        <taxon>Alveolata</taxon>
        <taxon>Dinophyceae</taxon>
        <taxon>Prorocentrales</taxon>
        <taxon>Prorocentraceae</taxon>
        <taxon>Prorocentrum</taxon>
    </lineage>
</organism>
<evidence type="ECO:0000313" key="3">
    <source>
        <dbReference type="Proteomes" id="UP001189429"/>
    </source>
</evidence>
<feature type="region of interest" description="Disordered" evidence="1">
    <location>
        <begin position="1"/>
        <end position="21"/>
    </location>
</feature>
<feature type="compositionally biased region" description="Basic residues" evidence="1">
    <location>
        <begin position="85"/>
        <end position="102"/>
    </location>
</feature>
<dbReference type="EMBL" id="CAUYUJ010004002">
    <property type="protein sequence ID" value="CAK0807743.1"/>
    <property type="molecule type" value="Genomic_DNA"/>
</dbReference>